<proteinExistence type="predicted"/>
<dbReference type="STRING" id="1088818.A0A2H9ZU93"/>
<comment type="subcellular location">
    <subcellularLocation>
        <location evidence="1">Nucleus</location>
    </subcellularLocation>
</comment>
<sequence>MAAVETLEIFGQIQVLVIDKLQVVSYKWLSRNFSVSSNHAKRFSCISNTFIRRTVGAKLAGTSSTSLHKDNTGANLQGKVNSYPKDEFCQPQHGKPRHLDANEGQKFPDLVRSVEKTAQNVKFCIKKPQPVKESSSSLQIKRGIQNDKTSHGNGRSLATLWGRASEKSKPSSLAGHAPDTADGQIRMQEAANASSSDEDGYGIPRKRDSNGTGTRKRQFIVDFSDEDDEVDEEEKVVSLSSPEPPNAKSLHDSLQGTSSLNMEKEIFKIEEQKVDAPMTKKEIEEKSHGSTHEKDINADFPLPKAENSNHNEIFNIDRKDNTTSCASALAKRKKLLKTRIDERGREVPSAAVCLNFVLPSGTFLKSPLPACVTSVVLTYLDVAFNPLTAVNLSAMLTASEFSDLLLLFCHWPSEGWAIRSHLDLHATISHSGSPLLVNGGQTTKGVRGFLQAT</sequence>
<evidence type="ECO:0000256" key="2">
    <source>
        <dbReference type="ARBA" id="ARBA00017589"/>
    </source>
</evidence>
<dbReference type="GO" id="GO:1904161">
    <property type="term" value="P:DNA synthesis involved in UV-damage excision repair"/>
    <property type="evidence" value="ECO:0007669"/>
    <property type="project" value="TreeGrafter"/>
</dbReference>
<feature type="compositionally biased region" description="Acidic residues" evidence="5">
    <location>
        <begin position="223"/>
        <end position="234"/>
    </location>
</feature>
<dbReference type="InterPro" id="IPR041913">
    <property type="entry name" value="POLD3_sf"/>
</dbReference>
<feature type="region of interest" description="Disordered" evidence="5">
    <location>
        <begin position="283"/>
        <end position="305"/>
    </location>
</feature>
<evidence type="ECO:0000256" key="4">
    <source>
        <dbReference type="ARBA" id="ARBA00023242"/>
    </source>
</evidence>
<evidence type="ECO:0000256" key="3">
    <source>
        <dbReference type="ARBA" id="ARBA00022705"/>
    </source>
</evidence>
<dbReference type="AlphaFoldDB" id="A0A2H9ZU93"/>
<dbReference type="EMBL" id="KZ453894">
    <property type="protein sequence ID" value="PKA46850.1"/>
    <property type="molecule type" value="Genomic_DNA"/>
</dbReference>
<feature type="region of interest" description="Disordered" evidence="5">
    <location>
        <begin position="189"/>
        <end position="258"/>
    </location>
</feature>
<evidence type="ECO:0000313" key="7">
    <source>
        <dbReference type="Proteomes" id="UP000236161"/>
    </source>
</evidence>
<dbReference type="GO" id="GO:0006297">
    <property type="term" value="P:nucleotide-excision repair, DNA gap filling"/>
    <property type="evidence" value="ECO:0007669"/>
    <property type="project" value="TreeGrafter"/>
</dbReference>
<dbReference type="GO" id="GO:0006271">
    <property type="term" value="P:DNA strand elongation involved in DNA replication"/>
    <property type="evidence" value="ECO:0007669"/>
    <property type="project" value="TreeGrafter"/>
</dbReference>
<organism evidence="6 7">
    <name type="scientific">Apostasia shenzhenica</name>
    <dbReference type="NCBI Taxonomy" id="1088818"/>
    <lineage>
        <taxon>Eukaryota</taxon>
        <taxon>Viridiplantae</taxon>
        <taxon>Streptophyta</taxon>
        <taxon>Embryophyta</taxon>
        <taxon>Tracheophyta</taxon>
        <taxon>Spermatophyta</taxon>
        <taxon>Magnoliopsida</taxon>
        <taxon>Liliopsida</taxon>
        <taxon>Asparagales</taxon>
        <taxon>Orchidaceae</taxon>
        <taxon>Apostasioideae</taxon>
        <taxon>Apostasia</taxon>
    </lineage>
</organism>
<reference evidence="6 7" key="1">
    <citation type="journal article" date="2017" name="Nature">
        <title>The Apostasia genome and the evolution of orchids.</title>
        <authorList>
            <person name="Zhang G.Q."/>
            <person name="Liu K.W."/>
            <person name="Li Z."/>
            <person name="Lohaus R."/>
            <person name="Hsiao Y.Y."/>
            <person name="Niu S.C."/>
            <person name="Wang J.Y."/>
            <person name="Lin Y.C."/>
            <person name="Xu Q."/>
            <person name="Chen L.J."/>
            <person name="Yoshida K."/>
            <person name="Fujiwara S."/>
            <person name="Wang Z.W."/>
            <person name="Zhang Y.Q."/>
            <person name="Mitsuda N."/>
            <person name="Wang M."/>
            <person name="Liu G.H."/>
            <person name="Pecoraro L."/>
            <person name="Huang H.X."/>
            <person name="Xiao X.J."/>
            <person name="Lin M."/>
            <person name="Wu X.Y."/>
            <person name="Wu W.L."/>
            <person name="Chen Y.Y."/>
            <person name="Chang S.B."/>
            <person name="Sakamoto S."/>
            <person name="Ohme-Takagi M."/>
            <person name="Yagi M."/>
            <person name="Zeng S.J."/>
            <person name="Shen C.Y."/>
            <person name="Yeh C.M."/>
            <person name="Luo Y.B."/>
            <person name="Tsai W.C."/>
            <person name="Van de Peer Y."/>
            <person name="Liu Z.J."/>
        </authorList>
    </citation>
    <scope>NUCLEOTIDE SEQUENCE [LARGE SCALE GENOMIC DNA]</scope>
    <source>
        <strain evidence="7">cv. Shenzhen</strain>
        <tissue evidence="6">Stem</tissue>
    </source>
</reference>
<accession>A0A2H9ZU93</accession>
<evidence type="ECO:0000313" key="6">
    <source>
        <dbReference type="EMBL" id="PKA46850.1"/>
    </source>
</evidence>
<dbReference type="OrthoDB" id="514823at2759"/>
<keyword evidence="7" id="KW-1185">Reference proteome</keyword>
<dbReference type="PANTHER" id="PTHR17598">
    <property type="entry name" value="DNA POLYMERASE DELTA SUBUNIT 3"/>
    <property type="match status" value="1"/>
</dbReference>
<dbReference type="GO" id="GO:0043625">
    <property type="term" value="C:delta DNA polymerase complex"/>
    <property type="evidence" value="ECO:0007669"/>
    <property type="project" value="InterPro"/>
</dbReference>
<evidence type="ECO:0000256" key="1">
    <source>
        <dbReference type="ARBA" id="ARBA00004123"/>
    </source>
</evidence>
<dbReference type="InterPro" id="IPR019038">
    <property type="entry name" value="POLD3"/>
</dbReference>
<dbReference type="Proteomes" id="UP000236161">
    <property type="component" value="Unassembled WGS sequence"/>
</dbReference>
<evidence type="ECO:0000256" key="5">
    <source>
        <dbReference type="SAM" id="MobiDB-lite"/>
    </source>
</evidence>
<protein>
    <recommendedName>
        <fullName evidence="2">DNA polymerase delta subunit 3</fullName>
    </recommendedName>
</protein>
<feature type="region of interest" description="Disordered" evidence="5">
    <location>
        <begin position="132"/>
        <end position="156"/>
    </location>
</feature>
<keyword evidence="4" id="KW-0539">Nucleus</keyword>
<dbReference type="Gene3D" id="3.90.1030.20">
    <property type="entry name" value="DNA polymerase delta, p66 (Cdc27) subunit, wHTH domain"/>
    <property type="match status" value="1"/>
</dbReference>
<dbReference type="PANTHER" id="PTHR17598:SF13">
    <property type="entry name" value="DNA POLYMERASE DELTA SUBUNIT 3"/>
    <property type="match status" value="1"/>
</dbReference>
<dbReference type="GO" id="GO:0003887">
    <property type="term" value="F:DNA-directed DNA polymerase activity"/>
    <property type="evidence" value="ECO:0007669"/>
    <property type="project" value="TreeGrafter"/>
</dbReference>
<gene>
    <name evidence="6" type="ORF">AXF42_Ash015744</name>
</gene>
<keyword evidence="3" id="KW-0235">DNA replication</keyword>
<name>A0A2H9ZU93_9ASPA</name>
<feature type="compositionally biased region" description="Basic and acidic residues" evidence="5">
    <location>
        <begin position="283"/>
        <end position="297"/>
    </location>
</feature>